<organism evidence="2 3">
    <name type="scientific">Rhynchospora pubera</name>
    <dbReference type="NCBI Taxonomy" id="906938"/>
    <lineage>
        <taxon>Eukaryota</taxon>
        <taxon>Viridiplantae</taxon>
        <taxon>Streptophyta</taxon>
        <taxon>Embryophyta</taxon>
        <taxon>Tracheophyta</taxon>
        <taxon>Spermatophyta</taxon>
        <taxon>Magnoliopsida</taxon>
        <taxon>Liliopsida</taxon>
        <taxon>Poales</taxon>
        <taxon>Cyperaceae</taxon>
        <taxon>Cyperoideae</taxon>
        <taxon>Rhynchosporeae</taxon>
        <taxon>Rhynchospora</taxon>
    </lineage>
</organism>
<keyword evidence="1" id="KW-0812">Transmembrane</keyword>
<protein>
    <submittedName>
        <fullName evidence="2">Uncharacterized protein</fullName>
    </submittedName>
</protein>
<feature type="transmembrane region" description="Helical" evidence="1">
    <location>
        <begin position="64"/>
        <end position="86"/>
    </location>
</feature>
<evidence type="ECO:0000256" key="1">
    <source>
        <dbReference type="SAM" id="Phobius"/>
    </source>
</evidence>
<name>A0AAV8G9I5_9POAL</name>
<dbReference type="AlphaFoldDB" id="A0AAV8G9I5"/>
<dbReference type="Proteomes" id="UP001140206">
    <property type="component" value="Chromosome 2"/>
</dbReference>
<reference evidence="2" key="1">
    <citation type="submission" date="2022-08" db="EMBL/GenBank/DDBJ databases">
        <authorList>
            <person name="Marques A."/>
        </authorList>
    </citation>
    <scope>NUCLEOTIDE SEQUENCE</scope>
    <source>
        <strain evidence="2">RhyPub2mFocal</strain>
        <tissue evidence="2">Leaves</tissue>
    </source>
</reference>
<gene>
    <name evidence="2" type="ORF">LUZ62_050994</name>
</gene>
<sequence length="109" mass="11875">MSIQPRQPQSHNIHQDPCYEHRHGRSNLASCAATTAFLLLVAVAAIALFILFHPHNTTIVLSAVQLPGFASAIGSASFTFAQLAAIRKPNRNMLSHYDSSLVVLSRPQN</sequence>
<evidence type="ECO:0000313" key="3">
    <source>
        <dbReference type="Proteomes" id="UP001140206"/>
    </source>
</evidence>
<accession>A0AAV8G9I5</accession>
<evidence type="ECO:0000313" key="2">
    <source>
        <dbReference type="EMBL" id="KAJ4799748.1"/>
    </source>
</evidence>
<keyword evidence="1" id="KW-0472">Membrane</keyword>
<dbReference type="EMBL" id="JAMFTS010000002">
    <property type="protein sequence ID" value="KAJ4799748.1"/>
    <property type="molecule type" value="Genomic_DNA"/>
</dbReference>
<proteinExistence type="predicted"/>
<feature type="transmembrane region" description="Helical" evidence="1">
    <location>
        <begin position="31"/>
        <end position="52"/>
    </location>
</feature>
<comment type="caution">
    <text evidence="2">The sequence shown here is derived from an EMBL/GenBank/DDBJ whole genome shotgun (WGS) entry which is preliminary data.</text>
</comment>
<keyword evidence="1" id="KW-1133">Transmembrane helix</keyword>
<keyword evidence="3" id="KW-1185">Reference proteome</keyword>